<name>A0ABP8UW65_9ACTN</name>
<gene>
    <name evidence="1" type="ORF">GCM10023196_098100</name>
</gene>
<accession>A0ABP8UW65</accession>
<comment type="caution">
    <text evidence="1">The sequence shown here is derived from an EMBL/GenBank/DDBJ whole genome shotgun (WGS) entry which is preliminary data.</text>
</comment>
<sequence>MIAGIRRIVGIEPAGPMPPAQRVVVADPSPQDLAAVQAACGGWAVMWSRWRRAYTAFATFAGGPLIVDEPDPARLLQRCREVRNAVAHGQAMIA</sequence>
<reference evidence="2" key="1">
    <citation type="journal article" date="2019" name="Int. J. Syst. Evol. Microbiol.">
        <title>The Global Catalogue of Microorganisms (GCM) 10K type strain sequencing project: providing services to taxonomists for standard genome sequencing and annotation.</title>
        <authorList>
            <consortium name="The Broad Institute Genomics Platform"/>
            <consortium name="The Broad Institute Genome Sequencing Center for Infectious Disease"/>
            <person name="Wu L."/>
            <person name="Ma J."/>
        </authorList>
    </citation>
    <scope>NUCLEOTIDE SEQUENCE [LARGE SCALE GENOMIC DNA]</scope>
    <source>
        <strain evidence="2">JCM 17939</strain>
    </source>
</reference>
<dbReference type="RefSeq" id="WP_345442394.1">
    <property type="nucleotide sequence ID" value="NZ_BAABHK010000024.1"/>
</dbReference>
<evidence type="ECO:0000313" key="1">
    <source>
        <dbReference type="EMBL" id="GAA4638827.1"/>
    </source>
</evidence>
<proteinExistence type="predicted"/>
<organism evidence="1 2">
    <name type="scientific">Actinoallomurus vinaceus</name>
    <dbReference type="NCBI Taxonomy" id="1080074"/>
    <lineage>
        <taxon>Bacteria</taxon>
        <taxon>Bacillati</taxon>
        <taxon>Actinomycetota</taxon>
        <taxon>Actinomycetes</taxon>
        <taxon>Streptosporangiales</taxon>
        <taxon>Thermomonosporaceae</taxon>
        <taxon>Actinoallomurus</taxon>
    </lineage>
</organism>
<evidence type="ECO:0000313" key="2">
    <source>
        <dbReference type="Proteomes" id="UP001501442"/>
    </source>
</evidence>
<dbReference type="EMBL" id="BAABHK010000024">
    <property type="protein sequence ID" value="GAA4638827.1"/>
    <property type="molecule type" value="Genomic_DNA"/>
</dbReference>
<protein>
    <submittedName>
        <fullName evidence="1">Uncharacterized protein</fullName>
    </submittedName>
</protein>
<dbReference type="Proteomes" id="UP001501442">
    <property type="component" value="Unassembled WGS sequence"/>
</dbReference>
<keyword evidence="2" id="KW-1185">Reference proteome</keyword>